<proteinExistence type="predicted"/>
<dbReference type="InterPro" id="IPR018097">
    <property type="entry name" value="EGF_Ca-bd_CS"/>
</dbReference>
<dbReference type="FunFam" id="2.10.25.10:FF:000023">
    <property type="entry name" value="Fibrillin 2"/>
    <property type="match status" value="1"/>
</dbReference>
<organism evidence="8 9">
    <name type="scientific">Rotaria magnacalcarata</name>
    <dbReference type="NCBI Taxonomy" id="392030"/>
    <lineage>
        <taxon>Eukaryota</taxon>
        <taxon>Metazoa</taxon>
        <taxon>Spiralia</taxon>
        <taxon>Gnathifera</taxon>
        <taxon>Rotifera</taxon>
        <taxon>Eurotatoria</taxon>
        <taxon>Bdelloidea</taxon>
        <taxon>Philodinida</taxon>
        <taxon>Philodinidae</taxon>
        <taxon>Rotaria</taxon>
    </lineage>
</organism>
<dbReference type="SUPFAM" id="SSF57196">
    <property type="entry name" value="EGF/Laminin"/>
    <property type="match status" value="3"/>
</dbReference>
<feature type="non-terminal residue" evidence="8">
    <location>
        <position position="1"/>
    </location>
</feature>
<comment type="caution">
    <text evidence="8">The sequence shown here is derived from an EMBL/GenBank/DDBJ whole genome shotgun (WGS) entry which is preliminary data.</text>
</comment>
<evidence type="ECO:0000313" key="9">
    <source>
        <dbReference type="Proteomes" id="UP000676336"/>
    </source>
</evidence>
<dbReference type="PANTHER" id="PTHR24050:SF28">
    <property type="entry name" value="UROMODULIN-LIKE"/>
    <property type="match status" value="1"/>
</dbReference>
<dbReference type="CDD" id="cd00054">
    <property type="entry name" value="EGF_CA"/>
    <property type="match status" value="1"/>
</dbReference>
<evidence type="ECO:0000256" key="5">
    <source>
        <dbReference type="ARBA" id="ARBA00023180"/>
    </source>
</evidence>
<dbReference type="GO" id="GO:0071944">
    <property type="term" value="C:cell periphery"/>
    <property type="evidence" value="ECO:0007669"/>
    <property type="project" value="UniProtKB-ARBA"/>
</dbReference>
<dbReference type="SMART" id="SM00181">
    <property type="entry name" value="EGF"/>
    <property type="match status" value="3"/>
</dbReference>
<evidence type="ECO:0000256" key="6">
    <source>
        <dbReference type="PROSITE-ProRule" id="PRU00076"/>
    </source>
</evidence>
<dbReference type="Proteomes" id="UP000676336">
    <property type="component" value="Unassembled WGS sequence"/>
</dbReference>
<keyword evidence="4" id="KW-1015">Disulfide bond</keyword>
<dbReference type="InterPro" id="IPR049883">
    <property type="entry name" value="NOTCH1_EGF-like"/>
</dbReference>
<reference evidence="8" key="1">
    <citation type="submission" date="2021-02" db="EMBL/GenBank/DDBJ databases">
        <authorList>
            <person name="Nowell W R."/>
        </authorList>
    </citation>
    <scope>NUCLEOTIDE SEQUENCE</scope>
</reference>
<name>A0A8S3FSW2_9BILA</name>
<dbReference type="PROSITE" id="PS00010">
    <property type="entry name" value="ASX_HYDROXYL"/>
    <property type="match status" value="3"/>
</dbReference>
<keyword evidence="5" id="KW-0325">Glycoprotein</keyword>
<dbReference type="FunFam" id="2.10.25.10:FF:000038">
    <property type="entry name" value="Fibrillin 2"/>
    <property type="match status" value="1"/>
</dbReference>
<feature type="domain" description="EGF-like" evidence="7">
    <location>
        <begin position="9"/>
        <end position="51"/>
    </location>
</feature>
<evidence type="ECO:0000256" key="2">
    <source>
        <dbReference type="ARBA" id="ARBA00022729"/>
    </source>
</evidence>
<dbReference type="GO" id="GO:0005509">
    <property type="term" value="F:calcium ion binding"/>
    <property type="evidence" value="ECO:0007669"/>
    <property type="project" value="InterPro"/>
</dbReference>
<dbReference type="PROSITE" id="PS01187">
    <property type="entry name" value="EGF_CA"/>
    <property type="match status" value="1"/>
</dbReference>
<sequence>MHSVSVRLDDDECAGGNLVCPINSLCRNTPGSYACDCISGYKMIAERAFCEDINECEISPNTCEQRCINVQGSYYCLCNEGYRLNSDKQTCRDLDECSMIDNLCQYHCVNTLGSYKCICPSGFTIERGRHCQDIDECQIGT</sequence>
<keyword evidence="3" id="KW-0677">Repeat</keyword>
<dbReference type="SMART" id="SM00179">
    <property type="entry name" value="EGF_CA"/>
    <property type="match status" value="3"/>
</dbReference>
<dbReference type="FunFam" id="2.10.25.10:FF:000010">
    <property type="entry name" value="Pro-epidermal growth factor"/>
    <property type="match status" value="1"/>
</dbReference>
<dbReference type="PROSITE" id="PS01186">
    <property type="entry name" value="EGF_2"/>
    <property type="match status" value="3"/>
</dbReference>
<feature type="domain" description="EGF-like" evidence="7">
    <location>
        <begin position="93"/>
        <end position="132"/>
    </location>
</feature>
<dbReference type="Pfam" id="PF07645">
    <property type="entry name" value="EGF_CA"/>
    <property type="match status" value="3"/>
</dbReference>
<keyword evidence="1 6" id="KW-0245">EGF-like domain</keyword>
<evidence type="ECO:0000256" key="3">
    <source>
        <dbReference type="ARBA" id="ARBA00022737"/>
    </source>
</evidence>
<dbReference type="AlphaFoldDB" id="A0A8S3FSW2"/>
<keyword evidence="2" id="KW-0732">Signal</keyword>
<evidence type="ECO:0000256" key="4">
    <source>
        <dbReference type="ARBA" id="ARBA00023157"/>
    </source>
</evidence>
<evidence type="ECO:0000259" key="7">
    <source>
        <dbReference type="PROSITE" id="PS50026"/>
    </source>
</evidence>
<dbReference type="InterPro" id="IPR001881">
    <property type="entry name" value="EGF-like_Ca-bd_dom"/>
</dbReference>
<protein>
    <recommendedName>
        <fullName evidence="7">EGF-like domain-containing protein</fullName>
    </recommendedName>
</protein>
<evidence type="ECO:0000313" key="8">
    <source>
        <dbReference type="EMBL" id="CAF5141852.1"/>
    </source>
</evidence>
<dbReference type="InterPro" id="IPR000152">
    <property type="entry name" value="EGF-type_Asp/Asn_hydroxyl_site"/>
</dbReference>
<dbReference type="InterPro" id="IPR052235">
    <property type="entry name" value="Nephronectin_domain"/>
</dbReference>
<dbReference type="InterPro" id="IPR000742">
    <property type="entry name" value="EGF"/>
</dbReference>
<dbReference type="PANTHER" id="PTHR24050">
    <property type="entry name" value="PA14 DOMAIN-CONTAINING PROTEIN"/>
    <property type="match status" value="1"/>
</dbReference>
<dbReference type="Gene3D" id="2.10.25.10">
    <property type="entry name" value="Laminin"/>
    <property type="match status" value="3"/>
</dbReference>
<feature type="domain" description="EGF-like" evidence="7">
    <location>
        <begin position="52"/>
        <end position="92"/>
    </location>
</feature>
<accession>A0A8S3FSW2</accession>
<dbReference type="PROSITE" id="PS50026">
    <property type="entry name" value="EGF_3"/>
    <property type="match status" value="3"/>
</dbReference>
<gene>
    <name evidence="8" type="ORF">SMN809_LOCUS63442</name>
</gene>
<evidence type="ECO:0000256" key="1">
    <source>
        <dbReference type="ARBA" id="ARBA00022536"/>
    </source>
</evidence>
<comment type="caution">
    <text evidence="6">Lacks conserved residue(s) required for the propagation of feature annotation.</text>
</comment>
<dbReference type="EMBL" id="CAJOBI010274209">
    <property type="protein sequence ID" value="CAF5141852.1"/>
    <property type="molecule type" value="Genomic_DNA"/>
</dbReference>